<dbReference type="GO" id="GO:0003968">
    <property type="term" value="F:RNA-directed RNA polymerase activity"/>
    <property type="evidence" value="ECO:0007669"/>
    <property type="project" value="UniProtKB-KW"/>
</dbReference>
<dbReference type="InterPro" id="IPR029124">
    <property type="entry name" value="L_protein_N"/>
</dbReference>
<organism evidence="22">
    <name type="scientific">Cryptocercus punctulatus phenuivirus 1</name>
    <dbReference type="NCBI Taxonomy" id="3133457"/>
    <lineage>
        <taxon>Viruses</taxon>
        <taxon>Riboviria</taxon>
        <taxon>Orthornavirae</taxon>
        <taxon>Negarnaviricota</taxon>
        <taxon>Polyploviricotina</taxon>
        <taxon>Bunyaviricetes</taxon>
        <taxon>Hareavirales</taxon>
        <taxon>Phenuiviridae</taxon>
    </lineage>
</organism>
<evidence type="ECO:0000256" key="12">
    <source>
        <dbReference type="ARBA" id="ARBA00022842"/>
    </source>
</evidence>
<comment type="cofactor">
    <cofactor evidence="2">
        <name>Mg(2+)</name>
        <dbReference type="ChEBI" id="CHEBI:18420"/>
    </cofactor>
</comment>
<evidence type="ECO:0000256" key="20">
    <source>
        <dbReference type="ARBA" id="ARBA00046037"/>
    </source>
</evidence>
<evidence type="ECO:0000256" key="2">
    <source>
        <dbReference type="ARBA" id="ARBA00001946"/>
    </source>
</evidence>
<keyword evidence="22" id="KW-0548">Nucleotidyltransferase</keyword>
<keyword evidence="9" id="KW-0479">Metal-binding</keyword>
<dbReference type="GO" id="GO:0016787">
    <property type="term" value="F:hydrolase activity"/>
    <property type="evidence" value="ECO:0007669"/>
    <property type="project" value="UniProtKB-KW"/>
</dbReference>
<evidence type="ECO:0000259" key="21">
    <source>
        <dbReference type="PROSITE" id="PS50525"/>
    </source>
</evidence>
<evidence type="ECO:0000256" key="7">
    <source>
        <dbReference type="ARBA" id="ARBA00018602"/>
    </source>
</evidence>
<evidence type="ECO:0000256" key="3">
    <source>
        <dbReference type="ARBA" id="ARBA00004136"/>
    </source>
</evidence>
<feature type="domain" description="RdRp catalytic" evidence="21">
    <location>
        <begin position="1016"/>
        <end position="1217"/>
    </location>
</feature>
<sequence>MEKLENFTTRLSNQQAGLLDVLQRTTKQIYGETRVLNQPFCEVNYDAVRQVTRLELGEVPEGSAISITETIGLGIELSSEEMRKFQHNFTFMILSKETDQQLQSKFPIMRDGFDTLTPDVIHDNGHAIVTYEFGTTINNAAVSHHFVNKMEKYAAPISDRVSMMRSMRGRRDTSYWLSPIIVSTNRVAMGVEMAPTNDLINELCARYRFATAVLREAANQGLRIGESPVEQELISLVEMCNAIKPKWEVSDGTGREMSKENIMPDGFSNHSNQIYGGLLYNSCLSEGFKKMKIPNKCEDDIQRDLQNYHDTIIGTRMDPKSIIQLPGCLPGPCSDLGEVPVSLQDHYMAKLWDEVIVHVRDNDIDLTERTVQEELKIALADEADEIVKELKPARKEFHRLTLDYDEDVGREIAKVGVRGKKYKNDGEVRTYREDKKEGFSIEVDTSDLDSFFHQKHEAGKTEIPNHLATVNGLIRAALEVHGEGTDETGFKLQESWLSSKEGQYFNMISEVGTELSISLQQHVCGKQFILKKLPGYDLWMLIRPTNSTSGIFVSFLMKTIRIEILPTGITKNLINLGSYFCTEFVSFNSSKLVNIVKAGPTSLSMLGQWARYYEFPQLVSKGIITIDDVLHHSDARTMFYLSMFVLLEDKHQTEEIMTSFRYISMEKFSRMCPDPTKMIEKFPTILRSRFQVWVLRKLESSLYTPQYQYMKYISKEIEQDPNDSSSSMAEELIEDTKTGEWHNLINPYTGSMISEPAKLIELYYLGYAKNKDEVPSMNTEFELVRKIIKYEDQLSSTNPQLFGRSAAPILVPPVMLNGIPEKDNLLLDGSIGLSSDTHYQLPKMNFHEWSNRAVLAAAENMRKYFHLLYGKSWEEEISNQIRNRFRKVTWEQIGTLKASSIYDAKRGKEIESGKVKSKRVKVITALLSHPDYLKKKPWEVLPLALEWVDGDGGLTVDIFKKNQHGGLREIYVLEFRSRLIQLFIEELARAICENLPIEVMMHPDNKIKKPQEHVIRSAKKGMDFKASCNSSNDAKVWNQGHHVNKFAQFLCKLLPEQFHGLVINILKQWRHKRIALPNGVLNLLLSQPDVKFYDPIDQMLANAYLGRENQPWMQPGNSHLDIESGMMQGILHYNSSLFHAAMLMYRDNLFKAMCVSKGWKIETTDLVSSDDSSRMTDCFSNNAESLRETLLYARADHFAIEWFSQFFGIWMSPKSTMCAENVLEFNSEFFFRASLARPTIKWAYAALNLVEVESLYERQEVFYNLCSQLLEGGGGFWQAHVTQLAQAHMHYRLLGSGTNKLWFLHSNALVETNDPSLGFFLLDNPRSTGFFGLDYNFWKVLTQNTCLQSRIKNQMVDGELTTTTSGALTGNVQVRFGNRQKARKLIDDASSILDNWRDTLSVKPEILYKFPKTFEDTVIRLLVKLTSPSVTTSLSKGNEISRMIAASVYIISRQANTIGSAWISTLGHLRDSAGDDEKKLRKVSLIKLAHTIPPRLLMEDEDFEVLFPNKTQYENINTTLMNIDRLKMVSGGTRKCLRSHVAVFSQMSIIPFSLEQMVRWKWFNEYPAASASYLERIWRLYTGMVPWLRSEIDETFGASPYEDHIQMRNFIARQTFRTRTVHLTGSPVKTSETRDMVLVSLIRNQYPGLVLLEQGMEALKPRTSGLDDLQHGMACIAGFFWKDHVKTKKALELMRKIPQVWKGEDRRFHQRGIQLAVMQAYAKCSEGADNWRRREETEIKSDEFRNILHKSKLGVLGGFTIIQKKTSDGKWTGLGKWAGKIGSAFINLEMRDGELTKIITDNVARLRMEIGLLKKLLVDLDVQTQKDKSFIGCKYHLCGLDINTSGLGTPIHEDKEFRYHHDFSIKNIIFKFEAGHFILVQNQSRDRSFEIMRYWPCSADFRFTTDLKLNWGSIFHAWCTNKPLAAPVLVSIFNAMTKQTLRKDSEYQIIEMREFFKIILLSTMQSNGWNVNETELQFLVGIDQSFEISEDIMQMVDDMTFLGDSGEQFFQEIENNDDPDDPAKDLLLLQETDYLGIEELLDFKFSESRATLGDVRKVHKICADVVTHWGSLLGRRGRTLMMNKSFKEDDREIALLIGDLLDWQMLEVIPEMQEADTSALEILQEFI</sequence>
<dbReference type="GO" id="GO:0044177">
    <property type="term" value="C:host cell Golgi apparatus"/>
    <property type="evidence" value="ECO:0007669"/>
    <property type="project" value="UniProtKB-SubCell"/>
</dbReference>
<dbReference type="GO" id="GO:0006351">
    <property type="term" value="P:DNA-templated transcription"/>
    <property type="evidence" value="ECO:0007669"/>
    <property type="project" value="InterPro"/>
</dbReference>
<evidence type="ECO:0000256" key="19">
    <source>
        <dbReference type="ARBA" id="ARBA00034123"/>
    </source>
</evidence>
<comment type="similarity">
    <text evidence="19">Belongs to the Bunyavirales RNA polymerase family.</text>
</comment>
<evidence type="ECO:0000256" key="4">
    <source>
        <dbReference type="ARBA" id="ARBA00004328"/>
    </source>
</evidence>
<keyword evidence="22" id="KW-0696">RNA-directed RNA polymerase</keyword>
<dbReference type="Pfam" id="PF12603">
    <property type="entry name" value="L_PA-C-like"/>
    <property type="match status" value="1"/>
</dbReference>
<keyword evidence="15" id="KW-0464">Manganese</keyword>
<evidence type="ECO:0000313" key="22">
    <source>
        <dbReference type="EMBL" id="DBA56486.1"/>
    </source>
</evidence>
<keyword evidence="13" id="KW-0946">Virion</keyword>
<comment type="subcellular location">
    <subcellularLocation>
        <location evidence="3">Host Golgi apparatus</location>
    </subcellularLocation>
    <subcellularLocation>
        <location evidence="5">Host endoplasmic reticulum-Golgi intermediate compartment</location>
    </subcellularLocation>
    <subcellularLocation>
        <location evidence="4">Virion</location>
    </subcellularLocation>
</comment>
<evidence type="ECO:0000256" key="17">
    <source>
        <dbReference type="ARBA" id="ARBA00030436"/>
    </source>
</evidence>
<keyword evidence="11" id="KW-1040">Host Golgi apparatus</keyword>
<keyword evidence="14" id="KW-1038">Host endoplasmic reticulum</keyword>
<comment type="cofactor">
    <cofactor evidence="1">
        <name>Mn(2+)</name>
        <dbReference type="ChEBI" id="CHEBI:29035"/>
    </cofactor>
</comment>
<evidence type="ECO:0000256" key="8">
    <source>
        <dbReference type="ARBA" id="ARBA00022679"/>
    </source>
</evidence>
<dbReference type="InterPro" id="IPR022531">
    <property type="entry name" value="L_PA-C-like"/>
</dbReference>
<keyword evidence="12" id="KW-0460">Magnesium</keyword>
<evidence type="ECO:0000256" key="16">
    <source>
        <dbReference type="ARBA" id="ARBA00030285"/>
    </source>
</evidence>
<reference evidence="22" key="1">
    <citation type="journal article" date="2024" name="Microb. Genom.">
        <title>The hidden RNA viruses in Blattodea (cockroach and termite).</title>
        <authorList>
            <person name="Fan J."/>
            <person name="Jiang S."/>
            <person name="Li W."/>
            <person name="Li J."/>
            <person name="Pang R."/>
            <person name="Wu H."/>
        </authorList>
    </citation>
    <scope>NUCLEOTIDE SEQUENCE</scope>
    <source>
        <strain evidence="22">JP2018</strain>
    </source>
</reference>
<proteinExistence type="inferred from homology"/>
<keyword evidence="8" id="KW-0808">Transferase</keyword>
<evidence type="ECO:0000256" key="1">
    <source>
        <dbReference type="ARBA" id="ARBA00001936"/>
    </source>
</evidence>
<dbReference type="EMBL" id="BK067040">
    <property type="protein sequence ID" value="DBA56486.1"/>
    <property type="molecule type" value="Genomic_RNA"/>
</dbReference>
<evidence type="ECO:0000256" key="13">
    <source>
        <dbReference type="ARBA" id="ARBA00022844"/>
    </source>
</evidence>
<dbReference type="EC" id="2.7.7.48" evidence="6"/>
<dbReference type="GO" id="GO:0046872">
    <property type="term" value="F:metal ion binding"/>
    <property type="evidence" value="ECO:0007669"/>
    <property type="project" value="UniProtKB-KW"/>
</dbReference>
<evidence type="ECO:0000256" key="14">
    <source>
        <dbReference type="ARBA" id="ARBA00023184"/>
    </source>
</evidence>
<comment type="function">
    <text evidence="20">RNA-dependent RNA polymerase, which is responsible for the replication and transcription of the viral RNA genome using antigenomic RNA as an intermediate. During transcription, synthesizes subgenomic RNAs and assures their capping by a cap-snatching mechanism, which involves the endonuclease activity cleaving the host capped pre-mRNAs. These short capped RNAs are then used as primers for viral transcription. The 3'-end of subgenomic mRNAs molecules are not polyadenylated. During replication, the polymerase binds the 5' and 3' vRNA extremities at distinct sites. In turn, significant conformational changes occur in the polymerase and in vRNA to initiate active RNA synthesis. As a consequence of the use of the same enzyme for both transcription and replication, these mechanisms need to be well coordinated.</text>
</comment>
<dbReference type="InterPro" id="IPR007322">
    <property type="entry name" value="RNA_pol_bunyavir"/>
</dbReference>
<dbReference type="InterPro" id="IPR007099">
    <property type="entry name" value="RNA-dir_pol_NSvirus"/>
</dbReference>
<evidence type="ECO:0000256" key="15">
    <source>
        <dbReference type="ARBA" id="ARBA00023211"/>
    </source>
</evidence>
<evidence type="ECO:0000256" key="9">
    <source>
        <dbReference type="ARBA" id="ARBA00022723"/>
    </source>
</evidence>
<name>A0AAT9JG24_9VIRU</name>
<dbReference type="GO" id="GO:0044423">
    <property type="term" value="C:virion component"/>
    <property type="evidence" value="ECO:0007669"/>
    <property type="project" value="UniProtKB-KW"/>
</dbReference>
<keyword evidence="10" id="KW-0378">Hydrolase</keyword>
<accession>A0AAT9JG24</accession>
<evidence type="ECO:0000256" key="18">
    <source>
        <dbReference type="ARBA" id="ARBA00031012"/>
    </source>
</evidence>
<protein>
    <recommendedName>
        <fullName evidence="7">RNA-directed RNA polymerase L</fullName>
        <ecNumber evidence="6">2.7.7.48</ecNumber>
    </recommendedName>
    <alternativeName>
        <fullName evidence="16">Large structural protein</fullName>
    </alternativeName>
    <alternativeName>
        <fullName evidence="18">Replicase</fullName>
    </alternativeName>
    <alternativeName>
        <fullName evidence="17">Transcriptase</fullName>
    </alternativeName>
</protein>
<dbReference type="GO" id="GO:0039694">
    <property type="term" value="P:viral RNA genome replication"/>
    <property type="evidence" value="ECO:0007669"/>
    <property type="project" value="InterPro"/>
</dbReference>
<evidence type="ECO:0000256" key="11">
    <source>
        <dbReference type="ARBA" id="ARBA00022812"/>
    </source>
</evidence>
<dbReference type="Pfam" id="PF04196">
    <property type="entry name" value="Bunya_RdRp"/>
    <property type="match status" value="1"/>
</dbReference>
<dbReference type="Pfam" id="PF15518">
    <property type="entry name" value="L_protein_N"/>
    <property type="match status" value="1"/>
</dbReference>
<evidence type="ECO:0000256" key="5">
    <source>
        <dbReference type="ARBA" id="ARBA00004452"/>
    </source>
</evidence>
<evidence type="ECO:0000256" key="10">
    <source>
        <dbReference type="ARBA" id="ARBA00022801"/>
    </source>
</evidence>
<dbReference type="PROSITE" id="PS50525">
    <property type="entry name" value="RDRP_SSRNA_NEG_SEG"/>
    <property type="match status" value="1"/>
</dbReference>
<evidence type="ECO:0000256" key="6">
    <source>
        <dbReference type="ARBA" id="ARBA00012494"/>
    </source>
</evidence>
<dbReference type="GO" id="GO:0044172">
    <property type="term" value="C:host cell endoplasmic reticulum-Golgi intermediate compartment"/>
    <property type="evidence" value="ECO:0007669"/>
    <property type="project" value="UniProtKB-SubCell"/>
</dbReference>